<sequence length="112" mass="13025">MDCDCFQLPTVKFYVLSYTDFIDWQKNMNDPSILKSIPDEDIRLFAVENAYGELSLLHLPCHTQAVERAVKTVTEDSASLCKKSEREGFIRNQIEYRKAMPKFDSKKDFHAI</sequence>
<protein>
    <submittedName>
        <fullName evidence="2">Uncharacterized protein</fullName>
    </submittedName>
</protein>
<dbReference type="PANTHER" id="PTHR46409">
    <property type="entry name" value="HTH PSQ-TYPE DOMAIN-CONTAINING PROTEIN"/>
    <property type="match status" value="1"/>
</dbReference>
<evidence type="ECO:0000313" key="1">
    <source>
        <dbReference type="EMBL" id="GBL87361.1"/>
    </source>
</evidence>
<gene>
    <name evidence="1" type="ORF">AVEN_118316_1</name>
    <name evidence="2" type="ORF">AVEN_5618_1</name>
</gene>
<comment type="caution">
    <text evidence="2">The sequence shown here is derived from an EMBL/GenBank/DDBJ whole genome shotgun (WGS) entry which is preliminary data.</text>
</comment>
<proteinExistence type="predicted"/>
<accession>A0A4Y2J6D8</accession>
<dbReference type="EMBL" id="BGPR01000053">
    <property type="protein sequence ID" value="GBL87361.1"/>
    <property type="molecule type" value="Genomic_DNA"/>
</dbReference>
<dbReference type="Proteomes" id="UP000499080">
    <property type="component" value="Unassembled WGS sequence"/>
</dbReference>
<evidence type="ECO:0000313" key="2">
    <source>
        <dbReference type="EMBL" id="GBM84756.1"/>
    </source>
</evidence>
<organism evidence="2 3">
    <name type="scientific">Araneus ventricosus</name>
    <name type="common">Orbweaver spider</name>
    <name type="synonym">Epeira ventricosa</name>
    <dbReference type="NCBI Taxonomy" id="182803"/>
    <lineage>
        <taxon>Eukaryota</taxon>
        <taxon>Metazoa</taxon>
        <taxon>Ecdysozoa</taxon>
        <taxon>Arthropoda</taxon>
        <taxon>Chelicerata</taxon>
        <taxon>Arachnida</taxon>
        <taxon>Araneae</taxon>
        <taxon>Araneomorphae</taxon>
        <taxon>Entelegynae</taxon>
        <taxon>Araneoidea</taxon>
        <taxon>Araneidae</taxon>
        <taxon>Araneus</taxon>
    </lineage>
</organism>
<dbReference type="OrthoDB" id="6617942at2759"/>
<keyword evidence="3" id="KW-1185">Reference proteome</keyword>
<evidence type="ECO:0000313" key="3">
    <source>
        <dbReference type="Proteomes" id="UP000499080"/>
    </source>
</evidence>
<dbReference type="EMBL" id="BGPR01109079">
    <property type="protein sequence ID" value="GBM84756.1"/>
    <property type="molecule type" value="Genomic_DNA"/>
</dbReference>
<reference evidence="2 3" key="1">
    <citation type="journal article" date="2019" name="Sci. Rep.">
        <title>Orb-weaving spider Araneus ventricosus genome elucidates the spidroin gene catalogue.</title>
        <authorList>
            <person name="Kono N."/>
            <person name="Nakamura H."/>
            <person name="Ohtoshi R."/>
            <person name="Moran D.A.P."/>
            <person name="Shinohara A."/>
            <person name="Yoshida Y."/>
            <person name="Fujiwara M."/>
            <person name="Mori M."/>
            <person name="Tomita M."/>
            <person name="Arakawa K."/>
        </authorList>
    </citation>
    <scope>NUCLEOTIDE SEQUENCE [LARGE SCALE GENOMIC DNA]</scope>
</reference>
<name>A0A4Y2J6D8_ARAVE</name>
<dbReference type="PANTHER" id="PTHR46409:SF1">
    <property type="entry name" value="HTH PSQ-TYPE DOMAIN-CONTAINING PROTEIN"/>
    <property type="match status" value="1"/>
</dbReference>
<dbReference type="AlphaFoldDB" id="A0A4Y2J6D8"/>